<keyword evidence="5" id="KW-0547">Nucleotide-binding</keyword>
<keyword evidence="4" id="KW-0235">DNA replication</keyword>
<dbReference type="GO" id="GO:0006261">
    <property type="term" value="P:DNA-templated DNA replication"/>
    <property type="evidence" value="ECO:0007669"/>
    <property type="project" value="TreeGrafter"/>
</dbReference>
<dbReference type="InterPro" id="IPR027417">
    <property type="entry name" value="P-loop_NTPase"/>
</dbReference>
<name>A0AAN1LBN6_9RHOB</name>
<dbReference type="InterPro" id="IPR008921">
    <property type="entry name" value="DNA_pol3_clamp-load_cplx_C"/>
</dbReference>
<evidence type="ECO:0000313" key="9">
    <source>
        <dbReference type="EMBL" id="ATG44776.1"/>
    </source>
</evidence>
<dbReference type="GO" id="GO:0000731">
    <property type="term" value="P:DNA synthesis involved in DNA repair"/>
    <property type="evidence" value="ECO:0007669"/>
    <property type="project" value="TreeGrafter"/>
</dbReference>
<dbReference type="SUPFAM" id="SSF48019">
    <property type="entry name" value="post-AAA+ oligomerization domain-like"/>
    <property type="match status" value="1"/>
</dbReference>
<evidence type="ECO:0000313" key="10">
    <source>
        <dbReference type="Proteomes" id="UP000218606"/>
    </source>
</evidence>
<dbReference type="SUPFAM" id="SSF52540">
    <property type="entry name" value="P-loop containing nucleoside triphosphate hydrolases"/>
    <property type="match status" value="1"/>
</dbReference>
<evidence type="ECO:0000256" key="3">
    <source>
        <dbReference type="ARBA" id="ARBA00020776"/>
    </source>
</evidence>
<dbReference type="EMBL" id="CP010767">
    <property type="protein sequence ID" value="ATG44776.1"/>
    <property type="molecule type" value="Genomic_DNA"/>
</dbReference>
<evidence type="ECO:0000256" key="4">
    <source>
        <dbReference type="ARBA" id="ARBA00022705"/>
    </source>
</evidence>
<dbReference type="Pfam" id="PF16193">
    <property type="entry name" value="AAA_assoc_2"/>
    <property type="match status" value="1"/>
</dbReference>
<dbReference type="RefSeq" id="WP_096872677.1">
    <property type="nucleotide sequence ID" value="NZ_CP010715.1"/>
</dbReference>
<dbReference type="InterPro" id="IPR021886">
    <property type="entry name" value="MgsA_C"/>
</dbReference>
<protein>
    <recommendedName>
        <fullName evidence="3">Replication-associated recombination protein A</fullName>
    </recommendedName>
</protein>
<dbReference type="InterPro" id="IPR003593">
    <property type="entry name" value="AAA+_ATPase"/>
</dbReference>
<dbReference type="FunFam" id="3.40.50.300:FF:000137">
    <property type="entry name" value="Replication-associated recombination protein A"/>
    <property type="match status" value="1"/>
</dbReference>
<evidence type="ECO:0000256" key="2">
    <source>
        <dbReference type="ARBA" id="ARBA00008959"/>
    </source>
</evidence>
<dbReference type="GO" id="GO:0005524">
    <property type="term" value="F:ATP binding"/>
    <property type="evidence" value="ECO:0007669"/>
    <property type="project" value="UniProtKB-KW"/>
</dbReference>
<evidence type="ECO:0000259" key="8">
    <source>
        <dbReference type="SMART" id="SM00382"/>
    </source>
</evidence>
<dbReference type="CDD" id="cd18139">
    <property type="entry name" value="HLD_clamp_RarA"/>
    <property type="match status" value="1"/>
</dbReference>
<dbReference type="PANTHER" id="PTHR13779">
    <property type="entry name" value="WERNER HELICASE-INTERACTING PROTEIN 1 FAMILY MEMBER"/>
    <property type="match status" value="1"/>
</dbReference>
<feature type="domain" description="AAA+ ATPase" evidence="8">
    <location>
        <begin position="57"/>
        <end position="175"/>
    </location>
</feature>
<evidence type="ECO:0000256" key="7">
    <source>
        <dbReference type="SAM" id="MobiDB-lite"/>
    </source>
</evidence>
<sequence length="440" mass="48601">MADLFDSGDAAPRPDPQSEVNRPLADRLRPQSLAEVIGQAQVLGEEAPLGVMLASGSLSSLIFWGPPGVGKTTIARLLARETDLHFVQISAIFTGVPDLKKVFEAAKIRRQNGQGTLLFVDEIHRFNKAQQDGFLPHMEDGTILLVGATTENPSFELNAAVLSRAQVLVLERLSLADLERLTQRAEQELDRALPLTPDARDALQEMADGDGRALLNLIEQVAAWKVESPLGREALAARLMRRAAKYDKSGDEHYNLISALHKSVRGSDPDAALYWFARMLEGGEDPRYLARRLTRMAVEDIALADPQAQGICIQAWETYERLGSPEGELALAQAVIYLALAPKTNAGYMAYKAARRLAKQTGSAPPPKHILNAPTKLMKSQGYGDGYDYDHNAADGFSGQNYFPDDVPRPVLYQPVERGFERELRRRTEYFANLRAKRNS</sequence>
<dbReference type="Gene3D" id="1.10.8.60">
    <property type="match status" value="1"/>
</dbReference>
<comment type="function">
    <text evidence="1">DNA-dependent ATPase that plays important roles in cellular responses to stalled DNA replication processes.</text>
</comment>
<gene>
    <name evidence="9" type="primary">rarA</name>
    <name evidence="9" type="ORF">PhaeoP13_02875</name>
</gene>
<dbReference type="GO" id="GO:0017116">
    <property type="term" value="F:single-stranded DNA helicase activity"/>
    <property type="evidence" value="ECO:0007669"/>
    <property type="project" value="TreeGrafter"/>
</dbReference>
<dbReference type="GO" id="GO:0003677">
    <property type="term" value="F:DNA binding"/>
    <property type="evidence" value="ECO:0007669"/>
    <property type="project" value="InterPro"/>
</dbReference>
<dbReference type="Gene3D" id="1.20.272.10">
    <property type="match status" value="1"/>
</dbReference>
<dbReference type="InterPro" id="IPR051314">
    <property type="entry name" value="AAA_ATPase_RarA/MGS1/WRNIP1"/>
</dbReference>
<dbReference type="Pfam" id="PF00004">
    <property type="entry name" value="AAA"/>
    <property type="match status" value="1"/>
</dbReference>
<dbReference type="GO" id="GO:0008047">
    <property type="term" value="F:enzyme activator activity"/>
    <property type="evidence" value="ECO:0007669"/>
    <property type="project" value="TreeGrafter"/>
</dbReference>
<feature type="region of interest" description="Disordered" evidence="7">
    <location>
        <begin position="1"/>
        <end position="24"/>
    </location>
</feature>
<evidence type="ECO:0000256" key="5">
    <source>
        <dbReference type="ARBA" id="ARBA00022741"/>
    </source>
</evidence>
<dbReference type="InterPro" id="IPR032423">
    <property type="entry name" value="AAA_assoc_2"/>
</dbReference>
<dbReference type="Gene3D" id="1.10.3710.10">
    <property type="entry name" value="DNA polymerase III clamp loader subunits, C-terminal domain"/>
    <property type="match status" value="1"/>
</dbReference>
<organism evidence="9 10">
    <name type="scientific">Phaeobacter piscinae</name>
    <dbReference type="NCBI Taxonomy" id="1580596"/>
    <lineage>
        <taxon>Bacteria</taxon>
        <taxon>Pseudomonadati</taxon>
        <taxon>Pseudomonadota</taxon>
        <taxon>Alphaproteobacteria</taxon>
        <taxon>Rhodobacterales</taxon>
        <taxon>Roseobacteraceae</taxon>
        <taxon>Phaeobacter</taxon>
    </lineage>
</organism>
<evidence type="ECO:0000256" key="6">
    <source>
        <dbReference type="ARBA" id="ARBA00022840"/>
    </source>
</evidence>
<dbReference type="GO" id="GO:0016887">
    <property type="term" value="F:ATP hydrolysis activity"/>
    <property type="evidence" value="ECO:0007669"/>
    <property type="project" value="InterPro"/>
</dbReference>
<dbReference type="SMART" id="SM00382">
    <property type="entry name" value="AAA"/>
    <property type="match status" value="1"/>
</dbReference>
<dbReference type="Gene3D" id="3.40.50.300">
    <property type="entry name" value="P-loop containing nucleotide triphosphate hydrolases"/>
    <property type="match status" value="1"/>
</dbReference>
<dbReference type="FunFam" id="1.20.272.10:FF:000001">
    <property type="entry name" value="Putative AAA family ATPase"/>
    <property type="match status" value="1"/>
</dbReference>
<proteinExistence type="inferred from homology"/>
<dbReference type="AlphaFoldDB" id="A0AAN1LBN6"/>
<dbReference type="Proteomes" id="UP000218606">
    <property type="component" value="Chromosome"/>
</dbReference>
<dbReference type="Pfam" id="PF12002">
    <property type="entry name" value="MgsA_C"/>
    <property type="match status" value="1"/>
</dbReference>
<comment type="similarity">
    <text evidence="2">Belongs to the AAA ATPase family. RarA/MGS1/WRNIP1 subfamily.</text>
</comment>
<evidence type="ECO:0000256" key="1">
    <source>
        <dbReference type="ARBA" id="ARBA00002393"/>
    </source>
</evidence>
<dbReference type="InterPro" id="IPR003959">
    <property type="entry name" value="ATPase_AAA_core"/>
</dbReference>
<dbReference type="CDD" id="cd00009">
    <property type="entry name" value="AAA"/>
    <property type="match status" value="1"/>
</dbReference>
<reference evidence="9 10" key="1">
    <citation type="journal article" date="2017" name="Front. Microbiol.">
        <title>Phaeobacter piscinae sp. nov., a species of the Roseobacter group and potential aquaculture probiont.</title>
        <authorList>
            <person name="Sonnenschein E.C."/>
            <person name="Phippen C.B.W."/>
            <person name="Nielsen K.F."/>
            <person name="Mateiu R.V."/>
            <person name="Melchiorsen J."/>
            <person name="Gram L."/>
            <person name="Overmann J."/>
            <person name="Freese H.M."/>
        </authorList>
    </citation>
    <scope>NUCLEOTIDE SEQUENCE [LARGE SCALE GENOMIC DNA]</scope>
    <source>
        <strain evidence="9 10">P13</strain>
    </source>
</reference>
<dbReference type="PANTHER" id="PTHR13779:SF7">
    <property type="entry name" value="ATPASE WRNIP1"/>
    <property type="match status" value="1"/>
</dbReference>
<keyword evidence="6" id="KW-0067">ATP-binding</keyword>
<accession>A0AAN1LBN6</accession>